<dbReference type="EC" id="2.7.7.4" evidence="2"/>
<dbReference type="Proteomes" id="UP000886069">
    <property type="component" value="Unassembled WGS sequence"/>
</dbReference>
<feature type="non-terminal residue" evidence="2">
    <location>
        <position position="1"/>
    </location>
</feature>
<feature type="domain" description="Sulphate adenylyltransferase catalytic" evidence="1">
    <location>
        <begin position="1"/>
        <end position="86"/>
    </location>
</feature>
<dbReference type="Gene3D" id="3.40.50.620">
    <property type="entry name" value="HUPs"/>
    <property type="match status" value="1"/>
</dbReference>
<sequence length="92" mass="10631">GSYYGTYDAQKIFLEFEPGELEIVPMMFEHAFYCGKCGTMSSPKTCPHGKEDHLFLSGTRVREMLGRGESLPPEFTRREVAEVLERHYRPVR</sequence>
<dbReference type="EMBL" id="DSEC01000442">
    <property type="protein sequence ID" value="HER44047.1"/>
    <property type="molecule type" value="Genomic_DNA"/>
</dbReference>
<dbReference type="InterPro" id="IPR014729">
    <property type="entry name" value="Rossmann-like_a/b/a_fold"/>
</dbReference>
<evidence type="ECO:0000259" key="1">
    <source>
        <dbReference type="Pfam" id="PF01747"/>
    </source>
</evidence>
<dbReference type="InterPro" id="IPR024951">
    <property type="entry name" value="Sulfurylase_cat_dom"/>
</dbReference>
<protein>
    <submittedName>
        <fullName evidence="2">Sulfate adenylyltransferase</fullName>
        <ecNumber evidence="2">2.7.7.4</ecNumber>
    </submittedName>
</protein>
<keyword evidence="2" id="KW-0808">Transferase</keyword>
<organism evidence="2">
    <name type="scientific">Eiseniibacteriota bacterium</name>
    <dbReference type="NCBI Taxonomy" id="2212470"/>
    <lineage>
        <taxon>Bacteria</taxon>
        <taxon>Candidatus Eiseniibacteriota</taxon>
    </lineage>
</organism>
<name>A0A7V2AVL1_UNCEI</name>
<gene>
    <name evidence="2" type="primary">sat</name>
    <name evidence="2" type="ORF">ENO08_06270</name>
</gene>
<dbReference type="AlphaFoldDB" id="A0A7V2AVL1"/>
<dbReference type="PANTHER" id="PTHR43509:SF1">
    <property type="entry name" value="SULFATE ADENYLYLTRANSFERASE"/>
    <property type="match status" value="1"/>
</dbReference>
<proteinExistence type="predicted"/>
<accession>A0A7V2AVL1</accession>
<dbReference type="PANTHER" id="PTHR43509">
    <property type="match status" value="1"/>
</dbReference>
<reference evidence="2" key="1">
    <citation type="journal article" date="2020" name="mSystems">
        <title>Genome- and Community-Level Interaction Insights into Carbon Utilization and Element Cycling Functions of Hydrothermarchaeota in Hydrothermal Sediment.</title>
        <authorList>
            <person name="Zhou Z."/>
            <person name="Liu Y."/>
            <person name="Xu W."/>
            <person name="Pan J."/>
            <person name="Luo Z.H."/>
            <person name="Li M."/>
        </authorList>
    </citation>
    <scope>NUCLEOTIDE SEQUENCE [LARGE SCALE GENOMIC DNA]</scope>
    <source>
        <strain evidence="2">SpSt-1233</strain>
    </source>
</reference>
<dbReference type="SUPFAM" id="SSF52374">
    <property type="entry name" value="Nucleotidylyl transferase"/>
    <property type="match status" value="1"/>
</dbReference>
<dbReference type="GO" id="GO:0004781">
    <property type="term" value="F:sulfate adenylyltransferase (ATP) activity"/>
    <property type="evidence" value="ECO:0007669"/>
    <property type="project" value="UniProtKB-EC"/>
</dbReference>
<evidence type="ECO:0000313" key="2">
    <source>
        <dbReference type="EMBL" id="HER44047.1"/>
    </source>
</evidence>
<keyword evidence="2" id="KW-0548">Nucleotidyltransferase</keyword>
<dbReference type="Pfam" id="PF01747">
    <property type="entry name" value="ATP-sulfurylase"/>
    <property type="match status" value="1"/>
</dbReference>
<comment type="caution">
    <text evidence="2">The sequence shown here is derived from an EMBL/GenBank/DDBJ whole genome shotgun (WGS) entry which is preliminary data.</text>
</comment>